<dbReference type="Proteomes" id="UP001596004">
    <property type="component" value="Unassembled WGS sequence"/>
</dbReference>
<keyword evidence="5" id="KW-1185">Reference proteome</keyword>
<dbReference type="InterPro" id="IPR009081">
    <property type="entry name" value="PP-bd_ACP"/>
</dbReference>
<keyword evidence="2" id="KW-0597">Phosphoprotein</keyword>
<protein>
    <submittedName>
        <fullName evidence="4">Acyl carrier protein</fullName>
    </submittedName>
</protein>
<evidence type="ECO:0000256" key="1">
    <source>
        <dbReference type="ARBA" id="ARBA00022450"/>
    </source>
</evidence>
<comment type="caution">
    <text evidence="4">The sequence shown here is derived from an EMBL/GenBank/DDBJ whole genome shotgun (WGS) entry which is preliminary data.</text>
</comment>
<accession>A0ABV9CL38</accession>
<organism evidence="4 5">
    <name type="scientific">Sphaerisporangium dianthi</name>
    <dbReference type="NCBI Taxonomy" id="1436120"/>
    <lineage>
        <taxon>Bacteria</taxon>
        <taxon>Bacillati</taxon>
        <taxon>Actinomycetota</taxon>
        <taxon>Actinomycetes</taxon>
        <taxon>Streptosporangiales</taxon>
        <taxon>Streptosporangiaceae</taxon>
        <taxon>Sphaerisporangium</taxon>
    </lineage>
</organism>
<dbReference type="Pfam" id="PF00550">
    <property type="entry name" value="PP-binding"/>
    <property type="match status" value="1"/>
</dbReference>
<gene>
    <name evidence="4" type="ORF">ACFO60_19785</name>
</gene>
<evidence type="ECO:0000256" key="2">
    <source>
        <dbReference type="ARBA" id="ARBA00022553"/>
    </source>
</evidence>
<dbReference type="PROSITE" id="PS50075">
    <property type="entry name" value="CARRIER"/>
    <property type="match status" value="1"/>
</dbReference>
<sequence length="126" mass="12180">AAPFAAGPAADAAVTAADAAVTGVAAAADGAASPASPAAAAPALAAELAGPVGLRVAEQIAQELCLPVGRLNLRRPLCSMGLDSLMAAKLSGRLREDPGVEISPRLLLGGLPLGDVIARLSPGTPT</sequence>
<reference evidence="5" key="1">
    <citation type="journal article" date="2019" name="Int. J. Syst. Evol. Microbiol.">
        <title>The Global Catalogue of Microorganisms (GCM) 10K type strain sequencing project: providing services to taxonomists for standard genome sequencing and annotation.</title>
        <authorList>
            <consortium name="The Broad Institute Genomics Platform"/>
            <consortium name="The Broad Institute Genome Sequencing Center for Infectious Disease"/>
            <person name="Wu L."/>
            <person name="Ma J."/>
        </authorList>
    </citation>
    <scope>NUCLEOTIDE SEQUENCE [LARGE SCALE GENOMIC DNA]</scope>
    <source>
        <strain evidence="5">CGMCC 4.7132</strain>
    </source>
</reference>
<dbReference type="SUPFAM" id="SSF47336">
    <property type="entry name" value="ACP-like"/>
    <property type="match status" value="1"/>
</dbReference>
<evidence type="ECO:0000313" key="4">
    <source>
        <dbReference type="EMBL" id="MFC4533025.1"/>
    </source>
</evidence>
<feature type="domain" description="Carrier" evidence="3">
    <location>
        <begin position="47"/>
        <end position="124"/>
    </location>
</feature>
<dbReference type="InterPro" id="IPR036736">
    <property type="entry name" value="ACP-like_sf"/>
</dbReference>
<dbReference type="InterPro" id="IPR006162">
    <property type="entry name" value="Ppantetheine_attach_site"/>
</dbReference>
<feature type="non-terminal residue" evidence="4">
    <location>
        <position position="1"/>
    </location>
</feature>
<dbReference type="RefSeq" id="WP_380842007.1">
    <property type="nucleotide sequence ID" value="NZ_JBHSFP010000013.1"/>
</dbReference>
<evidence type="ECO:0000313" key="5">
    <source>
        <dbReference type="Proteomes" id="UP001596004"/>
    </source>
</evidence>
<dbReference type="EMBL" id="JBHSFP010000013">
    <property type="protein sequence ID" value="MFC4533025.1"/>
    <property type="molecule type" value="Genomic_DNA"/>
</dbReference>
<dbReference type="PROSITE" id="PS00012">
    <property type="entry name" value="PHOSPHOPANTETHEINE"/>
    <property type="match status" value="1"/>
</dbReference>
<dbReference type="Gene3D" id="1.10.1200.10">
    <property type="entry name" value="ACP-like"/>
    <property type="match status" value="1"/>
</dbReference>
<proteinExistence type="predicted"/>
<evidence type="ECO:0000259" key="3">
    <source>
        <dbReference type="PROSITE" id="PS50075"/>
    </source>
</evidence>
<name>A0ABV9CL38_9ACTN</name>
<keyword evidence="1" id="KW-0596">Phosphopantetheine</keyword>